<dbReference type="GO" id="GO:0008270">
    <property type="term" value="F:zinc ion binding"/>
    <property type="evidence" value="ECO:0007669"/>
    <property type="project" value="UniProtKB-KW"/>
</dbReference>
<feature type="compositionally biased region" description="Polar residues" evidence="2">
    <location>
        <begin position="117"/>
        <end position="154"/>
    </location>
</feature>
<dbReference type="PROSITE" id="PS50157">
    <property type="entry name" value="ZINC_FINGER_C2H2_2"/>
    <property type="match status" value="1"/>
</dbReference>
<proteinExistence type="predicted"/>
<protein>
    <recommendedName>
        <fullName evidence="3">C2H2-type domain-containing protein</fullName>
    </recommendedName>
</protein>
<keyword evidence="1" id="KW-0862">Zinc</keyword>
<feature type="compositionally biased region" description="Low complexity" evidence="2">
    <location>
        <begin position="46"/>
        <end position="55"/>
    </location>
</feature>
<feature type="domain" description="C2H2-type" evidence="3">
    <location>
        <begin position="11"/>
        <end position="36"/>
    </location>
</feature>
<feature type="region of interest" description="Disordered" evidence="2">
    <location>
        <begin position="36"/>
        <end position="101"/>
    </location>
</feature>
<evidence type="ECO:0000256" key="1">
    <source>
        <dbReference type="PROSITE-ProRule" id="PRU00042"/>
    </source>
</evidence>
<evidence type="ECO:0000313" key="5">
    <source>
        <dbReference type="Proteomes" id="UP000235786"/>
    </source>
</evidence>
<evidence type="ECO:0000256" key="2">
    <source>
        <dbReference type="SAM" id="MobiDB-lite"/>
    </source>
</evidence>
<organism evidence="4 5">
    <name type="scientific">Hyaloscypha variabilis (strain UAMH 11265 / GT02V1 / F)</name>
    <name type="common">Meliniomyces variabilis</name>
    <dbReference type="NCBI Taxonomy" id="1149755"/>
    <lineage>
        <taxon>Eukaryota</taxon>
        <taxon>Fungi</taxon>
        <taxon>Dikarya</taxon>
        <taxon>Ascomycota</taxon>
        <taxon>Pezizomycotina</taxon>
        <taxon>Leotiomycetes</taxon>
        <taxon>Helotiales</taxon>
        <taxon>Hyaloscyphaceae</taxon>
        <taxon>Hyaloscypha</taxon>
        <taxon>Hyaloscypha variabilis</taxon>
    </lineage>
</organism>
<dbReference type="AlphaFoldDB" id="A0A2J6RQM3"/>
<evidence type="ECO:0000313" key="4">
    <source>
        <dbReference type="EMBL" id="PMD40816.1"/>
    </source>
</evidence>
<dbReference type="EMBL" id="KZ613945">
    <property type="protein sequence ID" value="PMD40816.1"/>
    <property type="molecule type" value="Genomic_DNA"/>
</dbReference>
<keyword evidence="5" id="KW-1185">Reference proteome</keyword>
<feature type="compositionally biased region" description="Polar residues" evidence="2">
    <location>
        <begin position="56"/>
        <end position="93"/>
    </location>
</feature>
<dbReference type="InterPro" id="IPR013087">
    <property type="entry name" value="Znf_C2H2_type"/>
</dbReference>
<evidence type="ECO:0000259" key="3">
    <source>
        <dbReference type="PROSITE" id="PS50157"/>
    </source>
</evidence>
<gene>
    <name evidence="4" type="ORF">L207DRAFT_582995</name>
</gene>
<keyword evidence="1" id="KW-0863">Zinc-finger</keyword>
<accession>A0A2J6RQM3</accession>
<dbReference type="PROSITE" id="PS00028">
    <property type="entry name" value="ZINC_FINGER_C2H2_1"/>
    <property type="match status" value="1"/>
</dbReference>
<dbReference type="Proteomes" id="UP000235786">
    <property type="component" value="Unassembled WGS sequence"/>
</dbReference>
<keyword evidence="1" id="KW-0479">Metal-binding</keyword>
<name>A0A2J6RQM3_HYAVF</name>
<reference evidence="4 5" key="1">
    <citation type="submission" date="2016-04" db="EMBL/GenBank/DDBJ databases">
        <title>A degradative enzymes factory behind the ericoid mycorrhizal symbiosis.</title>
        <authorList>
            <consortium name="DOE Joint Genome Institute"/>
            <person name="Martino E."/>
            <person name="Morin E."/>
            <person name="Grelet G."/>
            <person name="Kuo A."/>
            <person name="Kohler A."/>
            <person name="Daghino S."/>
            <person name="Barry K."/>
            <person name="Choi C."/>
            <person name="Cichocki N."/>
            <person name="Clum A."/>
            <person name="Copeland A."/>
            <person name="Hainaut M."/>
            <person name="Haridas S."/>
            <person name="Labutti K."/>
            <person name="Lindquist E."/>
            <person name="Lipzen A."/>
            <person name="Khouja H.-R."/>
            <person name="Murat C."/>
            <person name="Ohm R."/>
            <person name="Olson A."/>
            <person name="Spatafora J."/>
            <person name="Veneault-Fourrey C."/>
            <person name="Henrissat B."/>
            <person name="Grigoriev I."/>
            <person name="Martin F."/>
            <person name="Perotto S."/>
        </authorList>
    </citation>
    <scope>NUCLEOTIDE SEQUENCE [LARGE SCALE GENOMIC DNA]</scope>
    <source>
        <strain evidence="4 5">F</strain>
    </source>
</reference>
<sequence>MGITEMAPTLFTCTIQNCTMTFNSPRELRSHKEDFHGELGHSLPDSSRCSGASSSAQVKLSAVQQQTENGFSNASNPNTEAQNATSAQHQQKGVVTEPGVESSAHSLVVTVAGPKQPLNNISAPNSNLQPQTTPTAPADQVTATQNPQNRQESSAEPPRTFEYSPLPEDCIPRTFERTQFGGKPGTPFVRRRY</sequence>
<feature type="region of interest" description="Disordered" evidence="2">
    <location>
        <begin position="115"/>
        <end position="169"/>
    </location>
</feature>